<sequence>MKEVSLKDFNSYFCICGEYSLSISTDLKNLPKRQYDNALIVNKTKHTFRITFIKQPEPLILERENGYEKRWMYTCRRCELWLAYELQGVETAKNYLYIISKALISEPFAIS</sequence>
<dbReference type="AlphaFoldDB" id="M7P2M8"/>
<accession>M7P2M8</accession>
<dbReference type="GO" id="GO:0006888">
    <property type="term" value="P:endoplasmic reticulum to Golgi vesicle-mediated transport"/>
    <property type="evidence" value="ECO:0007669"/>
    <property type="project" value="TreeGrafter"/>
</dbReference>
<dbReference type="RefSeq" id="XP_007875671.1">
    <property type="nucleotide sequence ID" value="XM_007877480.1"/>
</dbReference>
<dbReference type="eggNOG" id="KOG4397">
    <property type="taxonomic scope" value="Eukaryota"/>
</dbReference>
<dbReference type="GO" id="GO:0005737">
    <property type="term" value="C:cytoplasm"/>
    <property type="evidence" value="ECO:0007669"/>
    <property type="project" value="GOC"/>
</dbReference>
<dbReference type="STRING" id="1069680.M7P2M8"/>
<dbReference type="EMBL" id="AFWA02000016">
    <property type="protein sequence ID" value="EMR08140.1"/>
    <property type="molecule type" value="Genomic_DNA"/>
</dbReference>
<dbReference type="VEuPathDB" id="FungiDB:PNEG_03578"/>
<gene>
    <name evidence="3" type="ORF">PNEG_03578</name>
</gene>
<evidence type="ECO:0000313" key="4">
    <source>
        <dbReference type="Proteomes" id="UP000011958"/>
    </source>
</evidence>
<dbReference type="Pfam" id="PF25809">
    <property type="entry name" value="STEEP1"/>
    <property type="match status" value="1"/>
</dbReference>
<reference evidence="4" key="1">
    <citation type="journal article" date="2016" name="Nat. Commun.">
        <title>Genome analysis of three Pneumocystis species reveals adaptation mechanisms to life exclusively in mammalian hosts.</title>
        <authorList>
            <person name="Ma L."/>
            <person name="Chen Z."/>
            <person name="Huang D.W."/>
            <person name="Kutty G."/>
            <person name="Ishihara M."/>
            <person name="Wang H."/>
            <person name="Abouelleil A."/>
            <person name="Bishop L."/>
            <person name="Davey E."/>
            <person name="Deng R."/>
            <person name="Deng X."/>
            <person name="Fan L."/>
            <person name="Fantoni G."/>
            <person name="Fitzgerald M."/>
            <person name="Gogineni E."/>
            <person name="Goldberg J.M."/>
            <person name="Handley G."/>
            <person name="Hu X."/>
            <person name="Huber C."/>
            <person name="Jiao X."/>
            <person name="Jones K."/>
            <person name="Levin J.Z."/>
            <person name="Liu Y."/>
            <person name="Macdonald P."/>
            <person name="Melnikov A."/>
            <person name="Raley C."/>
            <person name="Sassi M."/>
            <person name="Sherman B.T."/>
            <person name="Song X."/>
            <person name="Sykes S."/>
            <person name="Tran B."/>
            <person name="Walsh L."/>
            <person name="Xia Y."/>
            <person name="Yang J."/>
            <person name="Young S."/>
            <person name="Zeng Q."/>
            <person name="Zheng X."/>
            <person name="Stephens R."/>
            <person name="Nusbaum C."/>
            <person name="Birren B.W."/>
            <person name="Azadi P."/>
            <person name="Lempicki R.A."/>
            <person name="Cuomo C.A."/>
            <person name="Kovacs J.A."/>
        </authorList>
    </citation>
    <scope>NUCLEOTIDE SEQUENCE [LARGE SCALE GENOMIC DNA]</scope>
    <source>
        <strain evidence="4">B123</strain>
    </source>
</reference>
<organism evidence="3 4">
    <name type="scientific">Pneumocystis murina (strain B123)</name>
    <name type="common">Mouse pneumocystis pneumonia agent</name>
    <name type="synonym">Pneumocystis carinii f. sp. muris</name>
    <dbReference type="NCBI Taxonomy" id="1069680"/>
    <lineage>
        <taxon>Eukaryota</taxon>
        <taxon>Fungi</taxon>
        <taxon>Dikarya</taxon>
        <taxon>Ascomycota</taxon>
        <taxon>Taphrinomycotina</taxon>
        <taxon>Pneumocystomycetes</taxon>
        <taxon>Pneumocystaceae</taxon>
        <taxon>Pneumocystis</taxon>
    </lineage>
</organism>
<evidence type="ECO:0000259" key="2">
    <source>
        <dbReference type="Pfam" id="PF25809"/>
    </source>
</evidence>
<evidence type="ECO:0000256" key="1">
    <source>
        <dbReference type="ARBA" id="ARBA00024205"/>
    </source>
</evidence>
<dbReference type="HOGENOM" id="CLU_2110391_0_0_1"/>
<dbReference type="PANTHER" id="PTHR46355">
    <property type="entry name" value="UPF0428 PROTEIN CXORF56"/>
    <property type="match status" value="1"/>
</dbReference>
<evidence type="ECO:0000313" key="3">
    <source>
        <dbReference type="EMBL" id="EMR08140.1"/>
    </source>
</evidence>
<proteinExistence type="inferred from homology"/>
<protein>
    <recommendedName>
        <fullName evidence="2">STEEP1 domain-containing protein</fullName>
    </recommendedName>
</protein>
<dbReference type="GO" id="GO:0090158">
    <property type="term" value="P:endoplasmic reticulum membrane organization"/>
    <property type="evidence" value="ECO:0007669"/>
    <property type="project" value="TreeGrafter"/>
</dbReference>
<comment type="caution">
    <text evidence="3">The sequence shown here is derived from an EMBL/GenBank/DDBJ whole genome shotgun (WGS) entry which is preliminary data.</text>
</comment>
<comment type="similarity">
    <text evidence="1">Belongs to the STEEP1 family.</text>
</comment>
<dbReference type="Proteomes" id="UP000011958">
    <property type="component" value="Unassembled WGS sequence"/>
</dbReference>
<dbReference type="OrthoDB" id="418131at2759"/>
<dbReference type="PANTHER" id="PTHR46355:SF1">
    <property type="entry name" value="STING ER EXIT PROTEIN"/>
    <property type="match status" value="1"/>
</dbReference>
<dbReference type="InterPro" id="IPR029704">
    <property type="entry name" value="STEEP-like"/>
</dbReference>
<dbReference type="GeneID" id="19897265"/>
<name>M7P2M8_PNEMU</name>
<keyword evidence="4" id="KW-1185">Reference proteome</keyword>
<dbReference type="OMA" id="CELWLAY"/>
<feature type="domain" description="STEEP1" evidence="2">
    <location>
        <begin position="7"/>
        <end position="106"/>
    </location>
</feature>
<dbReference type="InterPro" id="IPR057965">
    <property type="entry name" value="STEEP1_dom"/>
</dbReference>